<name>A0A8C6SNN9_9GOBI</name>
<evidence type="ECO:0000256" key="3">
    <source>
        <dbReference type="ARBA" id="ARBA00022588"/>
    </source>
</evidence>
<evidence type="ECO:0000256" key="5">
    <source>
        <dbReference type="ARBA" id="ARBA00023198"/>
    </source>
</evidence>
<dbReference type="InterPro" id="IPR011029">
    <property type="entry name" value="DEATH-like_dom_sf"/>
</dbReference>
<keyword evidence="6" id="KW-0812">Transmembrane</keyword>
<keyword evidence="4" id="KW-0391">Immunity</keyword>
<dbReference type="PANTHER" id="PTHR46985:SF2">
    <property type="entry name" value="APOPTOSIS-ASSOCIATED SPECK-LIKE PROTEIN CONTAINING A CARD"/>
    <property type="match status" value="1"/>
</dbReference>
<reference evidence="8" key="1">
    <citation type="submission" date="2025-08" db="UniProtKB">
        <authorList>
            <consortium name="Ensembl"/>
        </authorList>
    </citation>
    <scope>IDENTIFICATION</scope>
</reference>
<keyword evidence="6" id="KW-0472">Membrane</keyword>
<dbReference type="SUPFAM" id="SSF47986">
    <property type="entry name" value="DEATH domain"/>
    <property type="match status" value="1"/>
</dbReference>
<evidence type="ECO:0000256" key="4">
    <source>
        <dbReference type="ARBA" id="ARBA00022859"/>
    </source>
</evidence>
<feature type="transmembrane region" description="Helical" evidence="6">
    <location>
        <begin position="6"/>
        <end position="29"/>
    </location>
</feature>
<proteinExistence type="predicted"/>
<evidence type="ECO:0000313" key="8">
    <source>
        <dbReference type="Ensembl" id="ENSNMLP00000008899.1"/>
    </source>
</evidence>
<dbReference type="PROSITE" id="PS50209">
    <property type="entry name" value="CARD"/>
    <property type="match status" value="1"/>
</dbReference>
<dbReference type="InterPro" id="IPR051249">
    <property type="entry name" value="NLRP_Inflammasome"/>
</dbReference>
<organism evidence="8 9">
    <name type="scientific">Neogobius melanostomus</name>
    <name type="common">round goby</name>
    <dbReference type="NCBI Taxonomy" id="47308"/>
    <lineage>
        <taxon>Eukaryota</taxon>
        <taxon>Metazoa</taxon>
        <taxon>Chordata</taxon>
        <taxon>Craniata</taxon>
        <taxon>Vertebrata</taxon>
        <taxon>Euteleostomi</taxon>
        <taxon>Actinopterygii</taxon>
        <taxon>Neopterygii</taxon>
        <taxon>Teleostei</taxon>
        <taxon>Neoteleostei</taxon>
        <taxon>Acanthomorphata</taxon>
        <taxon>Gobiaria</taxon>
        <taxon>Gobiiformes</taxon>
        <taxon>Gobioidei</taxon>
        <taxon>Gobiidae</taxon>
        <taxon>Benthophilinae</taxon>
        <taxon>Neogobiini</taxon>
        <taxon>Neogobius</taxon>
    </lineage>
</organism>
<evidence type="ECO:0000259" key="7">
    <source>
        <dbReference type="PROSITE" id="PS50209"/>
    </source>
</evidence>
<dbReference type="GO" id="GO:0042981">
    <property type="term" value="P:regulation of apoptotic process"/>
    <property type="evidence" value="ECO:0007669"/>
    <property type="project" value="InterPro"/>
</dbReference>
<keyword evidence="2" id="KW-0963">Cytoplasm</keyword>
<protein>
    <recommendedName>
        <fullName evidence="7">CARD domain-containing protein</fullName>
    </recommendedName>
</protein>
<dbReference type="InterPro" id="IPR001315">
    <property type="entry name" value="CARD"/>
</dbReference>
<dbReference type="AlphaFoldDB" id="A0A8C6SNN9"/>
<feature type="domain" description="CARD" evidence="7">
    <location>
        <begin position="59"/>
        <end position="150"/>
    </location>
</feature>
<dbReference type="Gene3D" id="1.10.533.10">
    <property type="entry name" value="Death Domain, Fas"/>
    <property type="match status" value="1"/>
</dbReference>
<keyword evidence="3" id="KW-0399">Innate immunity</keyword>
<dbReference type="Pfam" id="PF00619">
    <property type="entry name" value="CARD"/>
    <property type="match status" value="1"/>
</dbReference>
<dbReference type="CDD" id="cd08330">
    <property type="entry name" value="CARD_ASC_NALP1"/>
    <property type="match status" value="1"/>
</dbReference>
<dbReference type="GO" id="GO:0005829">
    <property type="term" value="C:cytosol"/>
    <property type="evidence" value="ECO:0007669"/>
    <property type="project" value="UniProtKB-SubCell"/>
</dbReference>
<evidence type="ECO:0000256" key="2">
    <source>
        <dbReference type="ARBA" id="ARBA00022490"/>
    </source>
</evidence>
<evidence type="ECO:0000256" key="1">
    <source>
        <dbReference type="ARBA" id="ARBA00004514"/>
    </source>
</evidence>
<sequence length="150" mass="17260">MFLSLFLCVFSCSLLLFCCLFCCIFMIIFGGFKRSIHPLALTETPRLNATHTGTNRSSLSPAEWHFVDRNRHELIYHVSNVVPILDHLLQEKVLKDEQYDEAMTKSTTQDKMRFLLSGPLKSAGDRDKDVLLSALKKYEPHLIEELERKG</sequence>
<reference evidence="8" key="2">
    <citation type="submission" date="2025-09" db="UniProtKB">
        <authorList>
            <consortium name="Ensembl"/>
        </authorList>
    </citation>
    <scope>IDENTIFICATION</scope>
</reference>
<evidence type="ECO:0000313" key="9">
    <source>
        <dbReference type="Proteomes" id="UP000694523"/>
    </source>
</evidence>
<dbReference type="GO" id="GO:0006954">
    <property type="term" value="P:inflammatory response"/>
    <property type="evidence" value="ECO:0007669"/>
    <property type="project" value="UniProtKB-KW"/>
</dbReference>
<keyword evidence="9" id="KW-1185">Reference proteome</keyword>
<dbReference type="Proteomes" id="UP000694523">
    <property type="component" value="Unplaced"/>
</dbReference>
<keyword evidence="5" id="KW-0395">Inflammatory response</keyword>
<comment type="subcellular location">
    <subcellularLocation>
        <location evidence="1">Cytoplasm</location>
        <location evidence="1">Cytosol</location>
    </subcellularLocation>
</comment>
<evidence type="ECO:0000256" key="6">
    <source>
        <dbReference type="SAM" id="Phobius"/>
    </source>
</evidence>
<dbReference type="InterPro" id="IPR033516">
    <property type="entry name" value="CARD8/ASC/NALP1_CARD"/>
</dbReference>
<dbReference type="Ensembl" id="ENSNMLT00000010088.1">
    <property type="protein sequence ID" value="ENSNMLP00000008899.1"/>
    <property type="gene ID" value="ENSNMLG00000006249.1"/>
</dbReference>
<accession>A0A8C6SNN9</accession>
<dbReference type="PANTHER" id="PTHR46985">
    <property type="entry name" value="NACHT, LRR AND PYD DOMAINS-CONTAINING PROTEIN 1"/>
    <property type="match status" value="1"/>
</dbReference>
<dbReference type="GO" id="GO:0045087">
    <property type="term" value="P:innate immune response"/>
    <property type="evidence" value="ECO:0007669"/>
    <property type="project" value="UniProtKB-KW"/>
</dbReference>
<keyword evidence="6" id="KW-1133">Transmembrane helix</keyword>